<dbReference type="InterPro" id="IPR019384">
    <property type="entry name" value="FHIP"/>
</dbReference>
<organism evidence="3 4">
    <name type="scientific">Spodoptera exigua</name>
    <name type="common">Beet armyworm</name>
    <name type="synonym">Noctua fulgens</name>
    <dbReference type="NCBI Taxonomy" id="7107"/>
    <lineage>
        <taxon>Eukaryota</taxon>
        <taxon>Metazoa</taxon>
        <taxon>Ecdysozoa</taxon>
        <taxon>Arthropoda</taxon>
        <taxon>Hexapoda</taxon>
        <taxon>Insecta</taxon>
        <taxon>Pterygota</taxon>
        <taxon>Neoptera</taxon>
        <taxon>Endopterygota</taxon>
        <taxon>Lepidoptera</taxon>
        <taxon>Glossata</taxon>
        <taxon>Ditrysia</taxon>
        <taxon>Noctuoidea</taxon>
        <taxon>Noctuidae</taxon>
        <taxon>Amphipyrinae</taxon>
        <taxon>Spodoptera</taxon>
    </lineage>
</organism>
<dbReference type="PANTHER" id="PTHR21705">
    <property type="entry name" value="RAI16 PROTEIN-RELATED"/>
    <property type="match status" value="1"/>
</dbReference>
<dbReference type="AlphaFoldDB" id="A0A922SEG2"/>
<evidence type="ECO:0000313" key="4">
    <source>
        <dbReference type="Proteomes" id="UP000814243"/>
    </source>
</evidence>
<evidence type="ECO:0000259" key="2">
    <source>
        <dbReference type="Pfam" id="PF19314"/>
    </source>
</evidence>
<name>A0A922SEG2_SPOEX</name>
<proteinExistence type="inferred from homology"/>
<reference evidence="3" key="1">
    <citation type="journal article" date="2021" name="G3 (Bethesda)">
        <title>Genome and transcriptome analysis of the beet armyworm Spodoptera exigua reveals targets for pest control. .</title>
        <authorList>
            <person name="Simon S."/>
            <person name="Breeschoten T."/>
            <person name="Jansen H.J."/>
            <person name="Dirks R.P."/>
            <person name="Schranz M.E."/>
            <person name="Ros V.I.D."/>
        </authorList>
    </citation>
    <scope>NUCLEOTIDE SEQUENCE</scope>
    <source>
        <strain evidence="3">TB_SE_WUR_2020</strain>
    </source>
</reference>
<sequence length="315" mass="36706">MSPDYSEPFVPYVPVELPRGGCGVWAHGPAPRRPSHRHSRQVSQGHRLPGSYQWEAMKQLQHEDHVNEQITDILVHEGLEPGLRPEHDNIHRVINRLLFYWPVGCSFLLLLPRAILSDPVGADYEHYIHDAHRRYQYWLDATSTFNWPADYNGVDTTASSTHSYDSRPEADIHLDEAFEPLKLEQKDPKQFSQRLVLRSRDLTSQNSQTEEEFDEGPFFKMIFKLLANMPSQPYQVNLHLTSIISQLALLPHPNLHEYLLNPMLPTAKKTPTLFKTLQEVARRLTMEIPRLRNFKKIIENTRLWLMSEDPSYDEK</sequence>
<accession>A0A922SEG2</accession>
<dbReference type="Pfam" id="PF19314">
    <property type="entry name" value="DUF5917"/>
    <property type="match status" value="1"/>
</dbReference>
<comment type="similarity">
    <text evidence="1">Belongs to the FHIP family.</text>
</comment>
<protein>
    <recommendedName>
        <fullName evidence="2">FHF complex subunit HOOK-interacting protein C-terminal domain-containing protein</fullName>
    </recommendedName>
</protein>
<dbReference type="PANTHER" id="PTHR21705:SF12">
    <property type="entry name" value="FHF COMPLEX SUBUNIT HOOK-INTERACTING PROTEIN C-TERMINAL DOMAIN-CONTAINING PROTEIN"/>
    <property type="match status" value="1"/>
</dbReference>
<comment type="caution">
    <text evidence="3">The sequence shown here is derived from an EMBL/GenBank/DDBJ whole genome shotgun (WGS) entry which is preliminary data.</text>
</comment>
<evidence type="ECO:0000256" key="1">
    <source>
        <dbReference type="ARBA" id="ARBA00024336"/>
    </source>
</evidence>
<dbReference type="Proteomes" id="UP000814243">
    <property type="component" value="Unassembled WGS sequence"/>
</dbReference>
<dbReference type="EMBL" id="JACEFF010000567">
    <property type="protein sequence ID" value="KAH9635237.1"/>
    <property type="molecule type" value="Genomic_DNA"/>
</dbReference>
<feature type="domain" description="FHF complex subunit HOOK-interacting protein C-terminal" evidence="2">
    <location>
        <begin position="215"/>
        <end position="306"/>
    </location>
</feature>
<gene>
    <name evidence="3" type="ORF">HF086_013264</name>
</gene>
<dbReference type="InterPro" id="IPR045669">
    <property type="entry name" value="FHIP_C"/>
</dbReference>
<evidence type="ECO:0000313" key="3">
    <source>
        <dbReference type="EMBL" id="KAH9635237.1"/>
    </source>
</evidence>